<proteinExistence type="predicted"/>
<sequence>MQRQASAFGESPPRPVQAALLLSGTWAAPSAAAPHSHPAQPGAHPGPQAGPSQPSDKCQLCALTASGQDRLRLSRHGPASSTCGG</sequence>
<reference evidence="1" key="1">
    <citation type="submission" date="2023-05" db="EMBL/GenBank/DDBJ databases">
        <authorList>
            <consortium name="ELIXIR-Norway"/>
        </authorList>
    </citation>
    <scope>NUCLEOTIDE SEQUENCE</scope>
</reference>
<evidence type="ECO:0000313" key="1">
    <source>
        <dbReference type="EMBL" id="CAI9704804.1"/>
    </source>
</evidence>
<dbReference type="Proteomes" id="UP001162501">
    <property type="component" value="Chromosome 27"/>
</dbReference>
<organism evidence="1 2">
    <name type="scientific">Rangifer tarandus platyrhynchus</name>
    <name type="common">Svalbard reindeer</name>
    <dbReference type="NCBI Taxonomy" id="3082113"/>
    <lineage>
        <taxon>Eukaryota</taxon>
        <taxon>Metazoa</taxon>
        <taxon>Chordata</taxon>
        <taxon>Craniata</taxon>
        <taxon>Vertebrata</taxon>
        <taxon>Euteleostomi</taxon>
        <taxon>Mammalia</taxon>
        <taxon>Eutheria</taxon>
        <taxon>Laurasiatheria</taxon>
        <taxon>Artiodactyla</taxon>
        <taxon>Ruminantia</taxon>
        <taxon>Pecora</taxon>
        <taxon>Cervidae</taxon>
        <taxon>Odocoileinae</taxon>
        <taxon>Rangifer</taxon>
    </lineage>
</organism>
<dbReference type="EMBL" id="OX596111">
    <property type="protein sequence ID" value="CAI9704804.1"/>
    <property type="molecule type" value="Genomic_DNA"/>
</dbReference>
<evidence type="ECO:0000313" key="2">
    <source>
        <dbReference type="Proteomes" id="UP001162501"/>
    </source>
</evidence>
<gene>
    <name evidence="1" type="ORF">MRATA1EN3_LOCUS16017</name>
</gene>
<name>A0ACB0EXA9_RANTA</name>
<protein>
    <submittedName>
        <fullName evidence="1">Uncharacterized protein</fullName>
    </submittedName>
</protein>
<accession>A0ACB0EXA9</accession>